<dbReference type="EMBL" id="QJNU01000054">
    <property type="protein sequence ID" value="RYP08831.1"/>
    <property type="molecule type" value="Genomic_DNA"/>
</dbReference>
<sequence length="302" mass="32752">MAAAVGPPYRPSVAILGGLPAIVPDVVISAIYIVLFLGMAAANMTILQVNKRRRHRFPISGMLYGLCMARVTTLILRIAWATAPRNARLGLAATIFVNCGIVLLYVANLVFAQRVLRARQPPLGWHPALRVVVWVAYACIVASLVMAITSAVWNAYTVPDDVRAKLLCRALLRGASTMLLVVATLPFLLLALATLLPRCYDEEAFGRGSMLAKMLVLALSALLCVAIACFKTGAAWAPARHISAPAWYHGLAPFYLFIFTLELVDVTLLTASRVDQRFHVPDGSRKPGDYSRGHSRLSDASS</sequence>
<feature type="transmembrane region" description="Helical" evidence="2">
    <location>
        <begin position="131"/>
        <end position="156"/>
    </location>
</feature>
<feature type="transmembrane region" description="Helical" evidence="2">
    <location>
        <begin position="89"/>
        <end position="111"/>
    </location>
</feature>
<gene>
    <name evidence="3" type="ORF">DL764_001628</name>
</gene>
<keyword evidence="2" id="KW-0812">Transmembrane</keyword>
<feature type="transmembrane region" description="Helical" evidence="2">
    <location>
        <begin position="251"/>
        <end position="271"/>
    </location>
</feature>
<evidence type="ECO:0000256" key="2">
    <source>
        <dbReference type="SAM" id="Phobius"/>
    </source>
</evidence>
<dbReference type="OrthoDB" id="3357002at2759"/>
<dbReference type="AlphaFoldDB" id="A0A4Q4TNL6"/>
<feature type="transmembrane region" description="Helical" evidence="2">
    <location>
        <begin position="61"/>
        <end position="83"/>
    </location>
</feature>
<dbReference type="STRING" id="155417.A0A4Q4TNL6"/>
<feature type="region of interest" description="Disordered" evidence="1">
    <location>
        <begin position="283"/>
        <end position="302"/>
    </location>
</feature>
<dbReference type="Proteomes" id="UP000293360">
    <property type="component" value="Unassembled WGS sequence"/>
</dbReference>
<name>A0A4Q4TNL6_9PEZI</name>
<keyword evidence="4" id="KW-1185">Reference proteome</keyword>
<organism evidence="3 4">
    <name type="scientific">Monosporascus ibericus</name>
    <dbReference type="NCBI Taxonomy" id="155417"/>
    <lineage>
        <taxon>Eukaryota</taxon>
        <taxon>Fungi</taxon>
        <taxon>Dikarya</taxon>
        <taxon>Ascomycota</taxon>
        <taxon>Pezizomycotina</taxon>
        <taxon>Sordariomycetes</taxon>
        <taxon>Xylariomycetidae</taxon>
        <taxon>Xylariales</taxon>
        <taxon>Xylariales incertae sedis</taxon>
        <taxon>Monosporascus</taxon>
    </lineage>
</organism>
<reference evidence="3 4" key="1">
    <citation type="submission" date="2018-06" db="EMBL/GenBank/DDBJ databases">
        <title>Complete Genomes of Monosporascus.</title>
        <authorList>
            <person name="Robinson A.J."/>
            <person name="Natvig D.O."/>
        </authorList>
    </citation>
    <scope>NUCLEOTIDE SEQUENCE [LARGE SCALE GENOMIC DNA]</scope>
    <source>
        <strain evidence="3 4">CBS 110550</strain>
    </source>
</reference>
<protein>
    <recommendedName>
        <fullName evidence="5">G-protein coupled receptors family 1 profile domain-containing protein</fullName>
    </recommendedName>
</protein>
<evidence type="ECO:0000313" key="4">
    <source>
        <dbReference type="Proteomes" id="UP000293360"/>
    </source>
</evidence>
<proteinExistence type="predicted"/>
<feature type="transmembrane region" description="Helical" evidence="2">
    <location>
        <begin position="26"/>
        <end position="49"/>
    </location>
</feature>
<comment type="caution">
    <text evidence="3">The sequence shown here is derived from an EMBL/GenBank/DDBJ whole genome shotgun (WGS) entry which is preliminary data.</text>
</comment>
<evidence type="ECO:0000256" key="1">
    <source>
        <dbReference type="SAM" id="MobiDB-lite"/>
    </source>
</evidence>
<dbReference type="PANTHER" id="PTHR35184">
    <property type="entry name" value="YALI0C10208P"/>
    <property type="match status" value="1"/>
</dbReference>
<evidence type="ECO:0008006" key="5">
    <source>
        <dbReference type="Google" id="ProtNLM"/>
    </source>
</evidence>
<keyword evidence="2" id="KW-1133">Transmembrane helix</keyword>
<feature type="transmembrane region" description="Helical" evidence="2">
    <location>
        <begin position="176"/>
        <end position="196"/>
    </location>
</feature>
<accession>A0A4Q4TNL6</accession>
<feature type="transmembrane region" description="Helical" evidence="2">
    <location>
        <begin position="216"/>
        <end position="239"/>
    </location>
</feature>
<keyword evidence="2" id="KW-0472">Membrane</keyword>
<feature type="compositionally biased region" description="Basic and acidic residues" evidence="1">
    <location>
        <begin position="283"/>
        <end position="292"/>
    </location>
</feature>
<evidence type="ECO:0000313" key="3">
    <source>
        <dbReference type="EMBL" id="RYP08831.1"/>
    </source>
</evidence>
<dbReference type="PANTHER" id="PTHR35184:SF1">
    <property type="entry name" value="INTEGRAL MEMBRANE PROTEIN"/>
    <property type="match status" value="1"/>
</dbReference>